<accession>A0A3D8VFS6</accession>
<evidence type="ECO:0000256" key="3">
    <source>
        <dbReference type="SAM" id="SignalP"/>
    </source>
</evidence>
<evidence type="ECO:0000313" key="5">
    <source>
        <dbReference type="Proteomes" id="UP000256829"/>
    </source>
</evidence>
<organism evidence="4 5">
    <name type="scientific">Lysobacter soli</name>
    <dbReference type="NCBI Taxonomy" id="453783"/>
    <lineage>
        <taxon>Bacteria</taxon>
        <taxon>Pseudomonadati</taxon>
        <taxon>Pseudomonadota</taxon>
        <taxon>Gammaproteobacteria</taxon>
        <taxon>Lysobacterales</taxon>
        <taxon>Lysobacteraceae</taxon>
        <taxon>Lysobacter</taxon>
    </lineage>
</organism>
<gene>
    <name evidence="4" type="ORF">DX912_06545</name>
</gene>
<dbReference type="InterPro" id="IPR051407">
    <property type="entry name" value="Bact_OM_lipoprot/Surf_antigen"/>
</dbReference>
<reference evidence="4 5" key="1">
    <citation type="submission" date="2018-08" db="EMBL/GenBank/DDBJ databases">
        <title>Lysobacter soli KCTC 22011, whole genome shotgun sequence.</title>
        <authorList>
            <person name="Zhang X."/>
            <person name="Feng G."/>
            <person name="Zhu H."/>
        </authorList>
    </citation>
    <scope>NUCLEOTIDE SEQUENCE [LARGE SCALE GENOMIC DNA]</scope>
    <source>
        <strain evidence="4 5">KCTC 22011</strain>
    </source>
</reference>
<dbReference type="RefSeq" id="WP_115841679.1">
    <property type="nucleotide sequence ID" value="NZ_CP091317.1"/>
</dbReference>
<comment type="subcellular location">
    <subcellularLocation>
        <location evidence="1">Membrane</location>
    </subcellularLocation>
</comment>
<comment type="caution">
    <text evidence="4">The sequence shown here is derived from an EMBL/GenBank/DDBJ whole genome shotgun (WGS) entry which is preliminary data.</text>
</comment>
<sequence>MNIQNVRLLGVAAAATIALAGCATSSPGYSTSPSYGGGGYSTAPAQCYDCGTVTRIEQVTTGSSAPSATGAVLGGIVGAVAGHEISRHTGGSKGNQNIATAAGAVGGAVAGNAIQKNTTGASYNVYVRMNDGRTTVVTQRDLGNVREGSYVRVYDGKAHAQ</sequence>
<dbReference type="Proteomes" id="UP000256829">
    <property type="component" value="Unassembled WGS sequence"/>
</dbReference>
<dbReference type="EMBL" id="QTJR01000003">
    <property type="protein sequence ID" value="RDY68254.1"/>
    <property type="molecule type" value="Genomic_DNA"/>
</dbReference>
<dbReference type="PROSITE" id="PS51257">
    <property type="entry name" value="PROKAR_LIPOPROTEIN"/>
    <property type="match status" value="1"/>
</dbReference>
<keyword evidence="3" id="KW-0732">Signal</keyword>
<evidence type="ECO:0000256" key="2">
    <source>
        <dbReference type="ARBA" id="ARBA00023136"/>
    </source>
</evidence>
<protein>
    <submittedName>
        <fullName evidence="4">Glycine zipper 2TM domain-containing protein</fullName>
    </submittedName>
</protein>
<dbReference type="PANTHER" id="PTHR35603:SF2">
    <property type="entry name" value="OUTER MEMBRANE LIPOPROTEIN"/>
    <property type="match status" value="1"/>
</dbReference>
<name>A0A3D8VFS6_9GAMM</name>
<dbReference type="GO" id="GO:0019867">
    <property type="term" value="C:outer membrane"/>
    <property type="evidence" value="ECO:0007669"/>
    <property type="project" value="InterPro"/>
</dbReference>
<feature type="chain" id="PRO_5017675341" evidence="3">
    <location>
        <begin position="21"/>
        <end position="161"/>
    </location>
</feature>
<evidence type="ECO:0000313" key="4">
    <source>
        <dbReference type="EMBL" id="RDY68254.1"/>
    </source>
</evidence>
<dbReference type="PANTHER" id="PTHR35603">
    <property type="match status" value="1"/>
</dbReference>
<feature type="signal peptide" evidence="3">
    <location>
        <begin position="1"/>
        <end position="20"/>
    </location>
</feature>
<keyword evidence="5" id="KW-1185">Reference proteome</keyword>
<dbReference type="AlphaFoldDB" id="A0A3D8VFS6"/>
<proteinExistence type="predicted"/>
<keyword evidence="2" id="KW-0472">Membrane</keyword>
<evidence type="ECO:0000256" key="1">
    <source>
        <dbReference type="ARBA" id="ARBA00004370"/>
    </source>
</evidence>